<gene>
    <name evidence="8" type="ORF">PFLCHA0_c30050</name>
</gene>
<dbReference type="KEGG" id="pprc:PFLCHA0_c30050"/>
<evidence type="ECO:0000256" key="6">
    <source>
        <dbReference type="SAM" id="Phobius"/>
    </source>
</evidence>
<feature type="transmembrane region" description="Helical" evidence="6">
    <location>
        <begin position="37"/>
        <end position="56"/>
    </location>
</feature>
<sequence length="72" mass="8019">MQVQYLLIVLAVIVLLAEIWAIRSLLRSGARAENKGLWIVVIIFVPLLGLLLWLMVGPKALNRDAPAERGRS</sequence>
<dbReference type="eggNOG" id="ENOG5031UCH">
    <property type="taxonomic scope" value="Bacteria"/>
</dbReference>
<proteinExistence type="predicted"/>
<dbReference type="RefSeq" id="WP_015635581.1">
    <property type="nucleotide sequence ID" value="NC_021237.1"/>
</dbReference>
<name>A0A2C9EMA8_PSEPH</name>
<dbReference type="GO" id="GO:0005886">
    <property type="term" value="C:plasma membrane"/>
    <property type="evidence" value="ECO:0007669"/>
    <property type="project" value="UniProtKB-SubCell"/>
</dbReference>
<accession>A0A2C9EMA8</accession>
<dbReference type="Proteomes" id="UP000013940">
    <property type="component" value="Chromosome"/>
</dbReference>
<comment type="subcellular location">
    <subcellularLocation>
        <location evidence="1">Cell membrane</location>
        <topology evidence="1">Multi-pass membrane protein</topology>
    </subcellularLocation>
</comment>
<keyword evidence="2" id="KW-1003">Cell membrane</keyword>
<keyword evidence="5 6" id="KW-0472">Membrane</keyword>
<reference evidence="9" key="1">
    <citation type="journal article" date="2014" name="Genome Announc.">
        <title>Full-genome sequence of the plant growth-promoting bacterium Pseudomonas protegens CHA0.</title>
        <authorList>
            <person name="Jousset A."/>
            <person name="Schuldes J."/>
            <person name="Keel C."/>
            <person name="Maurhofer M."/>
            <person name="Daniel R."/>
            <person name="Scheu S."/>
            <person name="Thuermer A."/>
        </authorList>
    </citation>
    <scope>NUCLEOTIDE SEQUENCE [LARGE SCALE GENOMIC DNA]</scope>
    <source>
        <strain evidence="9">DSM 19095 / LMG 27888 / CFBP 6595 / CHA0</strain>
    </source>
</reference>
<evidence type="ECO:0000256" key="3">
    <source>
        <dbReference type="ARBA" id="ARBA00022692"/>
    </source>
</evidence>
<dbReference type="EMBL" id="CP003190">
    <property type="protein sequence ID" value="AGL84775.1"/>
    <property type="molecule type" value="Genomic_DNA"/>
</dbReference>
<keyword evidence="3 6" id="KW-0812">Transmembrane</keyword>
<evidence type="ECO:0000256" key="4">
    <source>
        <dbReference type="ARBA" id="ARBA00022989"/>
    </source>
</evidence>
<dbReference type="GeneID" id="57475997"/>
<dbReference type="InterPro" id="IPR027379">
    <property type="entry name" value="CLS_N"/>
</dbReference>
<dbReference type="Pfam" id="PF13396">
    <property type="entry name" value="PLDc_N"/>
    <property type="match status" value="1"/>
</dbReference>
<feature type="domain" description="Cardiolipin synthase N-terminal" evidence="7">
    <location>
        <begin position="19"/>
        <end position="58"/>
    </location>
</feature>
<keyword evidence="4 6" id="KW-1133">Transmembrane helix</keyword>
<dbReference type="AlphaFoldDB" id="A0A2C9EMA8"/>
<evidence type="ECO:0000259" key="7">
    <source>
        <dbReference type="Pfam" id="PF13396"/>
    </source>
</evidence>
<evidence type="ECO:0000256" key="5">
    <source>
        <dbReference type="ARBA" id="ARBA00023136"/>
    </source>
</evidence>
<evidence type="ECO:0000256" key="2">
    <source>
        <dbReference type="ARBA" id="ARBA00022475"/>
    </source>
</evidence>
<evidence type="ECO:0000313" key="8">
    <source>
        <dbReference type="EMBL" id="AGL84775.1"/>
    </source>
</evidence>
<protein>
    <recommendedName>
        <fullName evidence="7">Cardiolipin synthase N-terminal domain-containing protein</fullName>
    </recommendedName>
</protein>
<evidence type="ECO:0000313" key="9">
    <source>
        <dbReference type="Proteomes" id="UP000013940"/>
    </source>
</evidence>
<dbReference type="HOGENOM" id="CLU_176001_6_2_6"/>
<evidence type="ECO:0000256" key="1">
    <source>
        <dbReference type="ARBA" id="ARBA00004651"/>
    </source>
</evidence>
<organism evidence="8 9">
    <name type="scientific">Pseudomonas protegens (strain DSM 19095 / LMG 27888 / CFBP 6595 / CHA0)</name>
    <dbReference type="NCBI Taxonomy" id="1124983"/>
    <lineage>
        <taxon>Bacteria</taxon>
        <taxon>Pseudomonadati</taxon>
        <taxon>Pseudomonadota</taxon>
        <taxon>Gammaproteobacteria</taxon>
        <taxon>Pseudomonadales</taxon>
        <taxon>Pseudomonadaceae</taxon>
        <taxon>Pseudomonas</taxon>
    </lineage>
</organism>